<feature type="compositionally biased region" description="Low complexity" evidence="1">
    <location>
        <begin position="23"/>
        <end position="35"/>
    </location>
</feature>
<gene>
    <name evidence="2" type="ORF">AB852_24445</name>
</gene>
<dbReference type="Proteomes" id="UP000186455">
    <property type="component" value="Unassembled WGS sequence"/>
</dbReference>
<keyword evidence="3" id="KW-1185">Reference proteome</keyword>
<proteinExistence type="predicted"/>
<dbReference type="GeneID" id="96790087"/>
<feature type="region of interest" description="Disordered" evidence="1">
    <location>
        <begin position="1"/>
        <end position="70"/>
    </location>
</feature>
<dbReference type="EMBL" id="LFBV01000007">
    <property type="protein sequence ID" value="OKH92119.1"/>
    <property type="molecule type" value="Genomic_DNA"/>
</dbReference>
<name>A0A1Q4V313_9ACTN</name>
<organism evidence="2 3">
    <name type="scientific">Streptomyces uncialis</name>
    <dbReference type="NCBI Taxonomy" id="1048205"/>
    <lineage>
        <taxon>Bacteria</taxon>
        <taxon>Bacillati</taxon>
        <taxon>Actinomycetota</taxon>
        <taxon>Actinomycetes</taxon>
        <taxon>Kitasatosporales</taxon>
        <taxon>Streptomycetaceae</taxon>
        <taxon>Streptomyces</taxon>
    </lineage>
</organism>
<sequence>MPEPSRLAFCKRVRRERDVRQNTTTAAHAAPHTPAGPEARLRRAGTSGHHVPAVGGTDAERDPARLRSHP</sequence>
<evidence type="ECO:0000313" key="3">
    <source>
        <dbReference type="Proteomes" id="UP000186455"/>
    </source>
</evidence>
<comment type="caution">
    <text evidence="2">The sequence shown here is derived from an EMBL/GenBank/DDBJ whole genome shotgun (WGS) entry which is preliminary data.</text>
</comment>
<protein>
    <submittedName>
        <fullName evidence="2">Uncharacterized protein</fullName>
    </submittedName>
</protein>
<feature type="compositionally biased region" description="Basic and acidic residues" evidence="1">
    <location>
        <begin position="58"/>
        <end position="70"/>
    </location>
</feature>
<reference evidence="2 3" key="1">
    <citation type="submission" date="2015-06" db="EMBL/GenBank/DDBJ databases">
        <title>Cloning and characterization of the uncialamcin biosynthetic gene cluster.</title>
        <authorList>
            <person name="Yan X."/>
            <person name="Huang T."/>
            <person name="Ge H."/>
            <person name="Shen B."/>
        </authorList>
    </citation>
    <scope>NUCLEOTIDE SEQUENCE [LARGE SCALE GENOMIC DNA]</scope>
    <source>
        <strain evidence="2 3">DCA2648</strain>
    </source>
</reference>
<evidence type="ECO:0000313" key="2">
    <source>
        <dbReference type="EMBL" id="OKH92119.1"/>
    </source>
</evidence>
<dbReference type="AlphaFoldDB" id="A0A1Q4V313"/>
<accession>A0A1Q4V313</accession>
<dbReference type="RefSeq" id="WP_073792424.1">
    <property type="nucleotide sequence ID" value="NZ_CP109583.1"/>
</dbReference>
<evidence type="ECO:0000256" key="1">
    <source>
        <dbReference type="SAM" id="MobiDB-lite"/>
    </source>
</evidence>